<feature type="transmembrane region" description="Helical" evidence="2">
    <location>
        <begin position="59"/>
        <end position="82"/>
    </location>
</feature>
<dbReference type="EC" id="3.2.1.26" evidence="1"/>
<name>A0A5D2FNL0_GOSDA</name>
<evidence type="ECO:0000313" key="5">
    <source>
        <dbReference type="Proteomes" id="UP000323506"/>
    </source>
</evidence>
<dbReference type="Pfam" id="PF11837">
    <property type="entry name" value="INV_N"/>
    <property type="match status" value="1"/>
</dbReference>
<dbReference type="AlphaFoldDB" id="A0A5D2FNL0"/>
<evidence type="ECO:0000256" key="1">
    <source>
        <dbReference type="ARBA" id="ARBA00012758"/>
    </source>
</evidence>
<feature type="domain" description="Beta-fructofuranosidase N-terminal" evidence="3">
    <location>
        <begin position="52"/>
        <end position="120"/>
    </location>
</feature>
<keyword evidence="2" id="KW-1133">Transmembrane helix</keyword>
<keyword evidence="5" id="KW-1185">Reference proteome</keyword>
<evidence type="ECO:0000259" key="3">
    <source>
        <dbReference type="Pfam" id="PF11837"/>
    </source>
</evidence>
<accession>A0A5D2FNL0</accession>
<gene>
    <name evidence="4" type="ORF">ES288_A08G200500v1</name>
</gene>
<evidence type="ECO:0000256" key="2">
    <source>
        <dbReference type="SAM" id="Phobius"/>
    </source>
</evidence>
<sequence length="178" mass="19399">MYKVHGSYACLVSDKSDEIIGQVFYLSSLPFMVPIRSASNSDGSYLTGSRVNSLKPIKVYLTIFCGLLAVGLFAALLIGNYWSDNARIHGSLASSTSKRTYPLRPVSRGPAQGVSEKTSGIWAGVSCGPAQGVSEKTSRVRAGVPRNILPEPLNSTMLEWQRTAFHFQPEKNWMNGII</sequence>
<reference evidence="4 5" key="1">
    <citation type="submission" date="2019-06" db="EMBL/GenBank/DDBJ databases">
        <title>WGS assembly of Gossypium darwinii.</title>
        <authorList>
            <person name="Chen Z.J."/>
            <person name="Sreedasyam A."/>
            <person name="Ando A."/>
            <person name="Song Q."/>
            <person name="De L."/>
            <person name="Hulse-Kemp A."/>
            <person name="Ding M."/>
            <person name="Ye W."/>
            <person name="Kirkbride R."/>
            <person name="Jenkins J."/>
            <person name="Plott C."/>
            <person name="Lovell J."/>
            <person name="Lin Y.-M."/>
            <person name="Vaughn R."/>
            <person name="Liu B."/>
            <person name="Li W."/>
            <person name="Simpson S."/>
            <person name="Scheffler B."/>
            <person name="Saski C."/>
            <person name="Grover C."/>
            <person name="Hu G."/>
            <person name="Conover J."/>
            <person name="Carlson J."/>
            <person name="Shu S."/>
            <person name="Boston L."/>
            <person name="Williams M."/>
            <person name="Peterson D."/>
            <person name="Mcgee K."/>
            <person name="Jones D."/>
            <person name="Wendel J."/>
            <person name="Stelly D."/>
            <person name="Grimwood J."/>
            <person name="Schmutz J."/>
        </authorList>
    </citation>
    <scope>NUCLEOTIDE SEQUENCE [LARGE SCALE GENOMIC DNA]</scope>
    <source>
        <strain evidence="4">1808015.09</strain>
    </source>
</reference>
<proteinExistence type="predicted"/>
<dbReference type="EMBL" id="CM017695">
    <property type="protein sequence ID" value="TYH07038.1"/>
    <property type="molecule type" value="Genomic_DNA"/>
</dbReference>
<dbReference type="GO" id="GO:0004564">
    <property type="term" value="F:beta-fructofuranosidase activity"/>
    <property type="evidence" value="ECO:0007669"/>
    <property type="project" value="UniProtKB-EC"/>
</dbReference>
<dbReference type="InterPro" id="IPR021792">
    <property type="entry name" value="Beta-fructofuranosidase_N"/>
</dbReference>
<protein>
    <recommendedName>
        <fullName evidence="1">beta-fructofuranosidase</fullName>
        <ecNumber evidence="1">3.2.1.26</ecNumber>
    </recommendedName>
</protein>
<organism evidence="4 5">
    <name type="scientific">Gossypium darwinii</name>
    <name type="common">Darwin's cotton</name>
    <name type="synonym">Gossypium barbadense var. darwinii</name>
    <dbReference type="NCBI Taxonomy" id="34276"/>
    <lineage>
        <taxon>Eukaryota</taxon>
        <taxon>Viridiplantae</taxon>
        <taxon>Streptophyta</taxon>
        <taxon>Embryophyta</taxon>
        <taxon>Tracheophyta</taxon>
        <taxon>Spermatophyta</taxon>
        <taxon>Magnoliopsida</taxon>
        <taxon>eudicotyledons</taxon>
        <taxon>Gunneridae</taxon>
        <taxon>Pentapetalae</taxon>
        <taxon>rosids</taxon>
        <taxon>malvids</taxon>
        <taxon>Malvales</taxon>
        <taxon>Malvaceae</taxon>
        <taxon>Malvoideae</taxon>
        <taxon>Gossypium</taxon>
    </lineage>
</organism>
<keyword evidence="2" id="KW-0472">Membrane</keyword>
<dbReference type="Proteomes" id="UP000323506">
    <property type="component" value="Chromosome A08"/>
</dbReference>
<evidence type="ECO:0000313" key="4">
    <source>
        <dbReference type="EMBL" id="TYH07038.1"/>
    </source>
</evidence>
<keyword evidence="2" id="KW-0812">Transmembrane</keyword>